<comment type="subcellular location">
    <subcellularLocation>
        <location evidence="1 14">Cell membrane</location>
        <topology evidence="1 14">Multi-pass membrane protein</topology>
    </subcellularLocation>
</comment>
<comment type="function">
    <text evidence="14 15">Catalyzes the oxidation of protoporphyrinogen IX to protoporphyrin IX.</text>
</comment>
<gene>
    <name evidence="16" type="ORF">EKN06_07185</name>
</gene>
<evidence type="ECO:0000256" key="12">
    <source>
        <dbReference type="ARBA" id="ARBA00023136"/>
    </source>
</evidence>
<keyword evidence="12 14" id="KW-0472">Membrane</keyword>
<dbReference type="GO" id="GO:0006782">
    <property type="term" value="P:protoporphyrinogen IX biosynthetic process"/>
    <property type="evidence" value="ECO:0007669"/>
    <property type="project" value="UniProtKB-UniRule"/>
</dbReference>
<comment type="cofactor">
    <cofactor evidence="14 15">
        <name>heme b</name>
        <dbReference type="ChEBI" id="CHEBI:60344"/>
    </cofactor>
    <text evidence="14 15">Binds 1 heme b (iron(II)-protoporphyrin IX) group per subunit.</text>
</comment>
<keyword evidence="5 14" id="KW-1003">Cell membrane</keyword>
<dbReference type="PANTHER" id="PTHR40255">
    <property type="entry name" value="UPF0093 MEMBRANE PROTEIN SLR1790"/>
    <property type="match status" value="1"/>
</dbReference>
<dbReference type="EMBL" id="RXOL01000002">
    <property type="protein sequence ID" value="RVQ67706.1"/>
    <property type="molecule type" value="Genomic_DNA"/>
</dbReference>
<dbReference type="UniPathway" id="UPA00251">
    <property type="reaction ID" value="UER00324"/>
</dbReference>
<organism evidence="16 17">
    <name type="scientific">Croceicoccus ponticola</name>
    <dbReference type="NCBI Taxonomy" id="2217664"/>
    <lineage>
        <taxon>Bacteria</taxon>
        <taxon>Pseudomonadati</taxon>
        <taxon>Pseudomonadota</taxon>
        <taxon>Alphaproteobacteria</taxon>
        <taxon>Sphingomonadales</taxon>
        <taxon>Erythrobacteraceae</taxon>
        <taxon>Croceicoccus</taxon>
    </lineage>
</organism>
<accession>A0A437GYI4</accession>
<comment type="similarity">
    <text evidence="3 14 15">Belongs to the HemJ family.</text>
</comment>
<feature type="transmembrane region" description="Helical" evidence="14">
    <location>
        <begin position="86"/>
        <end position="109"/>
    </location>
</feature>
<evidence type="ECO:0000256" key="9">
    <source>
        <dbReference type="ARBA" id="ARBA00022989"/>
    </source>
</evidence>
<keyword evidence="8 14" id="KW-0479">Metal-binding</keyword>
<dbReference type="HAMAP" id="MF_02239">
    <property type="entry name" value="HemJ"/>
    <property type="match status" value="1"/>
</dbReference>
<name>A0A437GYI4_9SPHN</name>
<feature type="transmembrane region" description="Helical" evidence="14">
    <location>
        <begin position="14"/>
        <end position="35"/>
    </location>
</feature>
<dbReference type="GO" id="GO:0005886">
    <property type="term" value="C:plasma membrane"/>
    <property type="evidence" value="ECO:0007669"/>
    <property type="project" value="UniProtKB-SubCell"/>
</dbReference>
<dbReference type="OrthoDB" id="9800824at2"/>
<evidence type="ECO:0000256" key="1">
    <source>
        <dbReference type="ARBA" id="ARBA00004651"/>
    </source>
</evidence>
<evidence type="ECO:0000256" key="7">
    <source>
        <dbReference type="ARBA" id="ARBA00022692"/>
    </source>
</evidence>
<dbReference type="PIRSF" id="PIRSF004638">
    <property type="entry name" value="UCP004638"/>
    <property type="match status" value="1"/>
</dbReference>
<dbReference type="PANTHER" id="PTHR40255:SF1">
    <property type="entry name" value="PROTOPORPHYRINOGEN IX OXIDASE"/>
    <property type="match status" value="1"/>
</dbReference>
<dbReference type="RefSeq" id="WP_127612215.1">
    <property type="nucleotide sequence ID" value="NZ_RXOL01000002.1"/>
</dbReference>
<evidence type="ECO:0000256" key="2">
    <source>
        <dbReference type="ARBA" id="ARBA00005073"/>
    </source>
</evidence>
<feature type="binding site" description="axial binding residue" evidence="14">
    <location>
        <position position="91"/>
    </location>
    <ligand>
        <name>heme</name>
        <dbReference type="ChEBI" id="CHEBI:30413"/>
    </ligand>
    <ligandPart>
        <name>Fe</name>
        <dbReference type="ChEBI" id="CHEBI:18248"/>
    </ligandPart>
</feature>
<proteinExistence type="inferred from homology"/>
<evidence type="ECO:0000256" key="10">
    <source>
        <dbReference type="ARBA" id="ARBA00023002"/>
    </source>
</evidence>
<dbReference type="Proteomes" id="UP000283003">
    <property type="component" value="Unassembled WGS sequence"/>
</dbReference>
<feature type="transmembrane region" description="Helical" evidence="14">
    <location>
        <begin position="60"/>
        <end position="80"/>
    </location>
</feature>
<comment type="catalytic activity">
    <reaction evidence="13 14 15">
        <text>protoporphyrinogen IX + 3 A = protoporphyrin IX + 3 AH2</text>
        <dbReference type="Rhea" id="RHEA:62000"/>
        <dbReference type="ChEBI" id="CHEBI:13193"/>
        <dbReference type="ChEBI" id="CHEBI:17499"/>
        <dbReference type="ChEBI" id="CHEBI:57306"/>
        <dbReference type="ChEBI" id="CHEBI:57307"/>
    </reaction>
</comment>
<feature type="transmembrane region" description="Helical" evidence="14">
    <location>
        <begin position="130"/>
        <end position="149"/>
    </location>
</feature>
<dbReference type="EC" id="1.3.99.-" evidence="14 15"/>
<dbReference type="Pfam" id="PF03653">
    <property type="entry name" value="UPF0093"/>
    <property type="match status" value="1"/>
</dbReference>
<protein>
    <recommendedName>
        <fullName evidence="4 14">Protoporphyrinogen IX oxidase</fullName>
        <shortName evidence="14">PPO</shortName>
        <ecNumber evidence="14 15">1.3.99.-</ecNumber>
    </recommendedName>
</protein>
<dbReference type="AlphaFoldDB" id="A0A437GYI4"/>
<evidence type="ECO:0000256" key="3">
    <source>
        <dbReference type="ARBA" id="ARBA00006501"/>
    </source>
</evidence>
<evidence type="ECO:0000256" key="13">
    <source>
        <dbReference type="ARBA" id="ARBA00048390"/>
    </source>
</evidence>
<evidence type="ECO:0000256" key="8">
    <source>
        <dbReference type="ARBA" id="ARBA00022723"/>
    </source>
</evidence>
<evidence type="ECO:0000256" key="15">
    <source>
        <dbReference type="PIRNR" id="PIRNR004638"/>
    </source>
</evidence>
<dbReference type="GO" id="GO:0046872">
    <property type="term" value="F:metal ion binding"/>
    <property type="evidence" value="ECO:0007669"/>
    <property type="project" value="UniProtKB-UniRule"/>
</dbReference>
<evidence type="ECO:0000256" key="6">
    <source>
        <dbReference type="ARBA" id="ARBA00022617"/>
    </source>
</evidence>
<dbReference type="GO" id="GO:0070818">
    <property type="term" value="F:protoporphyrinogen oxidase activity"/>
    <property type="evidence" value="ECO:0007669"/>
    <property type="project" value="UniProtKB-UniRule"/>
</dbReference>
<keyword evidence="11 14" id="KW-0408">Iron</keyword>
<comment type="pathway">
    <text evidence="2 14 15">Porphyrin-containing compound metabolism; protoporphyrin-IX biosynthesis; protoporphyrin-IX from protoporphyrinogen-IX: step 1/1.</text>
</comment>
<keyword evidence="9 14" id="KW-1133">Transmembrane helix</keyword>
<reference evidence="16 17" key="1">
    <citation type="submission" date="2018-12" db="EMBL/GenBank/DDBJ databases">
        <title>Croceicoccus ponticola sp. nov., a lipolytic bacterium isolated from seawater.</title>
        <authorList>
            <person name="Yoon J.-H."/>
        </authorList>
    </citation>
    <scope>NUCLEOTIDE SEQUENCE [LARGE SCALE GENOMIC DNA]</scope>
    <source>
        <strain evidence="16 17">GM-16</strain>
    </source>
</reference>
<comment type="caution">
    <text evidence="16">The sequence shown here is derived from an EMBL/GenBank/DDBJ whole genome shotgun (WGS) entry which is preliminary data.</text>
</comment>
<sequence length="150" mass="17166">MQEVLALLYPWLKVGHLVFVIFWMAGLFMLPRFFVYHQEALAGSEEATRWVERESRLRKIILNPAIVMVWVFGLALAFTADAWGQGWFHLKLLFVLSLSGYHGWMSVYAKRLARGEPTLTGKQLRLLNEVPGIAAILIVTTVVIGRFYLT</sequence>
<comment type="subunit">
    <text evidence="14">Homodimer.</text>
</comment>
<keyword evidence="7 14" id="KW-0812">Transmembrane</keyword>
<evidence type="ECO:0000256" key="4">
    <source>
        <dbReference type="ARBA" id="ARBA00017504"/>
    </source>
</evidence>
<evidence type="ECO:0000256" key="14">
    <source>
        <dbReference type="HAMAP-Rule" id="MF_02239"/>
    </source>
</evidence>
<keyword evidence="6 14" id="KW-0349">Heme</keyword>
<evidence type="ECO:0000256" key="5">
    <source>
        <dbReference type="ARBA" id="ARBA00022475"/>
    </source>
</evidence>
<evidence type="ECO:0000256" key="11">
    <source>
        <dbReference type="ARBA" id="ARBA00023004"/>
    </source>
</evidence>
<dbReference type="InterPro" id="IPR005265">
    <property type="entry name" value="HemJ-like"/>
</dbReference>
<keyword evidence="17" id="KW-1185">Reference proteome</keyword>
<evidence type="ECO:0000313" key="17">
    <source>
        <dbReference type="Proteomes" id="UP000283003"/>
    </source>
</evidence>
<feature type="binding site" description="axial binding residue" evidence="14">
    <location>
        <position position="16"/>
    </location>
    <ligand>
        <name>heme</name>
        <dbReference type="ChEBI" id="CHEBI:30413"/>
    </ligand>
    <ligandPart>
        <name>Fe</name>
        <dbReference type="ChEBI" id="CHEBI:18248"/>
    </ligandPart>
</feature>
<evidence type="ECO:0000313" key="16">
    <source>
        <dbReference type="EMBL" id="RVQ67706.1"/>
    </source>
</evidence>
<keyword evidence="10 14" id="KW-0560">Oxidoreductase</keyword>